<accession>A0ABN3GH79</accession>
<dbReference type="EMBL" id="BAAARV010000031">
    <property type="protein sequence ID" value="GAA2351499.1"/>
    <property type="molecule type" value="Genomic_DNA"/>
</dbReference>
<proteinExistence type="predicted"/>
<gene>
    <name evidence="1" type="ORF">GCM10010170_041670</name>
</gene>
<keyword evidence="2" id="KW-1185">Reference proteome</keyword>
<protein>
    <submittedName>
        <fullName evidence="1">Uncharacterized protein</fullName>
    </submittedName>
</protein>
<reference evidence="1 2" key="1">
    <citation type="journal article" date="2019" name="Int. J. Syst. Evol. Microbiol.">
        <title>The Global Catalogue of Microorganisms (GCM) 10K type strain sequencing project: providing services to taxonomists for standard genome sequencing and annotation.</title>
        <authorList>
            <consortium name="The Broad Institute Genomics Platform"/>
            <consortium name="The Broad Institute Genome Sequencing Center for Infectious Disease"/>
            <person name="Wu L."/>
            <person name="Ma J."/>
        </authorList>
    </citation>
    <scope>NUCLEOTIDE SEQUENCE [LARGE SCALE GENOMIC DNA]</scope>
    <source>
        <strain evidence="1 2">JCM 3272</strain>
    </source>
</reference>
<evidence type="ECO:0000313" key="2">
    <source>
        <dbReference type="Proteomes" id="UP001501444"/>
    </source>
</evidence>
<evidence type="ECO:0000313" key="1">
    <source>
        <dbReference type="EMBL" id="GAA2351499.1"/>
    </source>
</evidence>
<name>A0ABN3GH79_9ACTN</name>
<organism evidence="1 2">
    <name type="scientific">Dactylosporangium salmoneum</name>
    <dbReference type="NCBI Taxonomy" id="53361"/>
    <lineage>
        <taxon>Bacteria</taxon>
        <taxon>Bacillati</taxon>
        <taxon>Actinomycetota</taxon>
        <taxon>Actinomycetes</taxon>
        <taxon>Micromonosporales</taxon>
        <taxon>Micromonosporaceae</taxon>
        <taxon>Dactylosporangium</taxon>
    </lineage>
</organism>
<comment type="caution">
    <text evidence="1">The sequence shown here is derived from an EMBL/GenBank/DDBJ whole genome shotgun (WGS) entry which is preliminary data.</text>
</comment>
<dbReference type="Proteomes" id="UP001501444">
    <property type="component" value="Unassembled WGS sequence"/>
</dbReference>
<sequence>MFEDNVVQFLRHARRYIGYGYDDLDEVALTGALEDTDDESTNGWFSYPLAGTPSLVVHLAQAVGGSVVSIRLEGDVDAILAARFETLFDLL</sequence>